<keyword evidence="2 5" id="KW-0812">Transmembrane</keyword>
<feature type="transmembrane region" description="Helical" evidence="5">
    <location>
        <begin position="6"/>
        <end position="28"/>
    </location>
</feature>
<reference evidence="6" key="1">
    <citation type="journal article" date="1998" name="Int. J. Syst. Bacteriol. 48 Pt">
        <title>Thermococcus guaymasensis sp. nov. and Thermococcus aggregans sp. nov., two novel thermophilic archaea isolated from the Guaymas Basin hydrothermal vent site.</title>
        <authorList>
            <person name="Canganella F."/>
            <person name="Jones W.J."/>
            <person name="Gambacorta A."/>
            <person name="Antranikian G."/>
        </authorList>
    </citation>
    <scope>NUCLEOTIDE SEQUENCE</scope>
    <source>
        <strain evidence="6">TY</strain>
    </source>
</reference>
<evidence type="ECO:0000256" key="4">
    <source>
        <dbReference type="ARBA" id="ARBA00023136"/>
    </source>
</evidence>
<dbReference type="InterPro" id="IPR050475">
    <property type="entry name" value="Prenyltransferase_related"/>
</dbReference>
<evidence type="ECO:0000256" key="5">
    <source>
        <dbReference type="SAM" id="Phobius"/>
    </source>
</evidence>
<comment type="subcellular location">
    <subcellularLocation>
        <location evidence="1">Cell membrane</location>
        <topology evidence="1">Multi-pass membrane protein</topology>
    </subcellularLocation>
</comment>
<feature type="transmembrane region" description="Helical" evidence="5">
    <location>
        <begin position="134"/>
        <end position="153"/>
    </location>
</feature>
<dbReference type="Pfam" id="PF01040">
    <property type="entry name" value="UbiA"/>
    <property type="match status" value="1"/>
</dbReference>
<dbReference type="InterPro" id="IPR000537">
    <property type="entry name" value="UbiA_prenyltransferase"/>
</dbReference>
<dbReference type="Proteomes" id="UP001055732">
    <property type="component" value="Chromosome"/>
</dbReference>
<feature type="transmembrane region" description="Helical" evidence="5">
    <location>
        <begin position="40"/>
        <end position="60"/>
    </location>
</feature>
<keyword evidence="7" id="KW-1185">Reference proteome</keyword>
<reference evidence="6" key="2">
    <citation type="submission" date="2022-06" db="EMBL/GenBank/DDBJ databases">
        <authorList>
            <person name="Park Y.-J."/>
        </authorList>
    </citation>
    <scope>NUCLEOTIDE SEQUENCE</scope>
    <source>
        <strain evidence="6">TY</strain>
    </source>
</reference>
<feature type="transmembrane region" description="Helical" evidence="5">
    <location>
        <begin position="93"/>
        <end position="122"/>
    </location>
</feature>
<gene>
    <name evidence="6" type="ORF">NF865_03960</name>
</gene>
<dbReference type="GO" id="GO:0016765">
    <property type="term" value="F:transferase activity, transferring alkyl or aryl (other than methyl) groups"/>
    <property type="evidence" value="ECO:0007669"/>
    <property type="project" value="InterPro"/>
</dbReference>
<protein>
    <submittedName>
        <fullName evidence="6">UbiA family prenyltransferase</fullName>
    </submittedName>
</protein>
<organism evidence="6 7">
    <name type="scientific">Thermococcus aggregans</name>
    <dbReference type="NCBI Taxonomy" id="110163"/>
    <lineage>
        <taxon>Archaea</taxon>
        <taxon>Methanobacteriati</taxon>
        <taxon>Methanobacteriota</taxon>
        <taxon>Thermococci</taxon>
        <taxon>Thermococcales</taxon>
        <taxon>Thermococcaceae</taxon>
        <taxon>Thermococcus</taxon>
    </lineage>
</organism>
<dbReference type="InterPro" id="IPR044878">
    <property type="entry name" value="UbiA_sf"/>
</dbReference>
<dbReference type="Gene3D" id="1.10.357.140">
    <property type="entry name" value="UbiA prenyltransferase"/>
    <property type="match status" value="1"/>
</dbReference>
<keyword evidence="4 5" id="KW-0472">Membrane</keyword>
<sequence>MFRGIVSLFRLKFSLPSIVPGLVAFTIARYHYGVFFTMDFLIAMLVVFLVTSAGLIINQYHDYELDVLSNRTDLPLVKGEVSLKTAKLLGYSLFIPAVLLAELISLRAVWITLVASFFAIAYSAPPLRFKARPFIDSFTNGLTYGPLVMALIFESLRLPVRWAVVYSLPFFVFLSAGHMLLAVPTIEKDLSSGARTSAALLGQERAIKVGTLLFIISSIMAVAYCLLGYYPKASLTFLPFMTYSILQLWKWLRGGDWKEAFRRMEVAFVFGALAFLIPFFL</sequence>
<feature type="transmembrane region" description="Helical" evidence="5">
    <location>
        <begin position="165"/>
        <end position="186"/>
    </location>
</feature>
<accession>A0A9E7SQ61</accession>
<evidence type="ECO:0000256" key="2">
    <source>
        <dbReference type="ARBA" id="ARBA00022692"/>
    </source>
</evidence>
<evidence type="ECO:0000256" key="1">
    <source>
        <dbReference type="ARBA" id="ARBA00004651"/>
    </source>
</evidence>
<proteinExistence type="predicted"/>
<dbReference type="KEGG" id="tagg:NF865_03960"/>
<dbReference type="GO" id="GO:0005886">
    <property type="term" value="C:plasma membrane"/>
    <property type="evidence" value="ECO:0007669"/>
    <property type="project" value="UniProtKB-SubCell"/>
</dbReference>
<dbReference type="EMBL" id="CP099582">
    <property type="protein sequence ID" value="USS41352.1"/>
    <property type="molecule type" value="Genomic_DNA"/>
</dbReference>
<feature type="transmembrane region" description="Helical" evidence="5">
    <location>
        <begin position="207"/>
        <end position="229"/>
    </location>
</feature>
<name>A0A9E7SQ61_THEAG</name>
<dbReference type="PANTHER" id="PTHR42723">
    <property type="entry name" value="CHLOROPHYLL SYNTHASE"/>
    <property type="match status" value="1"/>
</dbReference>
<dbReference type="AlphaFoldDB" id="A0A9E7SQ61"/>
<keyword evidence="3 5" id="KW-1133">Transmembrane helix</keyword>
<feature type="transmembrane region" description="Helical" evidence="5">
    <location>
        <begin position="264"/>
        <end position="280"/>
    </location>
</feature>
<evidence type="ECO:0000256" key="3">
    <source>
        <dbReference type="ARBA" id="ARBA00022989"/>
    </source>
</evidence>
<evidence type="ECO:0000313" key="7">
    <source>
        <dbReference type="Proteomes" id="UP001055732"/>
    </source>
</evidence>
<dbReference type="RefSeq" id="WP_253305293.1">
    <property type="nucleotide sequence ID" value="NZ_CP099582.1"/>
</dbReference>
<evidence type="ECO:0000313" key="6">
    <source>
        <dbReference type="EMBL" id="USS41352.1"/>
    </source>
</evidence>
<dbReference type="PANTHER" id="PTHR42723:SF1">
    <property type="entry name" value="CHLOROPHYLL SYNTHASE, CHLOROPLASTIC"/>
    <property type="match status" value="1"/>
</dbReference>